<evidence type="ECO:0000313" key="7">
    <source>
        <dbReference type="EMBL" id="KAE8353474.1"/>
    </source>
</evidence>
<dbReference type="SUPFAM" id="SSF53335">
    <property type="entry name" value="S-adenosyl-L-methionine-dependent methyltransferases"/>
    <property type="match status" value="1"/>
</dbReference>
<dbReference type="PANTHER" id="PTHR43712">
    <property type="entry name" value="PUTATIVE (AFU_ORTHOLOGUE AFUA_4G14580)-RELATED"/>
    <property type="match status" value="1"/>
</dbReference>
<evidence type="ECO:0000256" key="3">
    <source>
        <dbReference type="ARBA" id="ARBA00022691"/>
    </source>
</evidence>
<keyword evidence="3" id="KW-0949">S-adenosyl-L-methionine</keyword>
<evidence type="ECO:0000259" key="6">
    <source>
        <dbReference type="Pfam" id="PF08100"/>
    </source>
</evidence>
<dbReference type="GO" id="GO:0032259">
    <property type="term" value="P:methylation"/>
    <property type="evidence" value="ECO:0007669"/>
    <property type="project" value="UniProtKB-KW"/>
</dbReference>
<dbReference type="EMBL" id="ML739097">
    <property type="protein sequence ID" value="KAE8353474.1"/>
    <property type="molecule type" value="Genomic_DNA"/>
</dbReference>
<evidence type="ECO:0000313" key="8">
    <source>
        <dbReference type="Proteomes" id="UP000327118"/>
    </source>
</evidence>
<dbReference type="PIRSF" id="PIRSF005739">
    <property type="entry name" value="O-mtase"/>
    <property type="match status" value="1"/>
</dbReference>
<keyword evidence="1 7" id="KW-0489">Methyltransferase</keyword>
<feature type="active site" description="Proton acceptor" evidence="4">
    <location>
        <position position="308"/>
    </location>
</feature>
<dbReference type="InterPro" id="IPR036390">
    <property type="entry name" value="WH_DNA-bd_sf"/>
</dbReference>
<dbReference type="Gene3D" id="1.10.10.10">
    <property type="entry name" value="Winged helix-like DNA-binding domain superfamily/Winged helix DNA-binding domain"/>
    <property type="match status" value="1"/>
</dbReference>
<evidence type="ECO:0000259" key="5">
    <source>
        <dbReference type="Pfam" id="PF00891"/>
    </source>
</evidence>
<dbReference type="InterPro" id="IPR016461">
    <property type="entry name" value="COMT-like"/>
</dbReference>
<feature type="domain" description="O-methyltransferase C-terminal" evidence="5">
    <location>
        <begin position="231"/>
        <end position="379"/>
    </location>
</feature>
<dbReference type="InterPro" id="IPR001077">
    <property type="entry name" value="COMT_C"/>
</dbReference>
<dbReference type="GO" id="GO:0046983">
    <property type="term" value="F:protein dimerization activity"/>
    <property type="evidence" value="ECO:0007669"/>
    <property type="project" value="InterPro"/>
</dbReference>
<dbReference type="GO" id="GO:0008171">
    <property type="term" value="F:O-methyltransferase activity"/>
    <property type="evidence" value="ECO:0007669"/>
    <property type="project" value="InterPro"/>
</dbReference>
<dbReference type="AlphaFoldDB" id="A0A5N6Z730"/>
<dbReference type="InterPro" id="IPR036388">
    <property type="entry name" value="WH-like_DNA-bd_sf"/>
</dbReference>
<organism evidence="7 8">
    <name type="scientific">Aspergillus coremiiformis</name>
    <dbReference type="NCBI Taxonomy" id="138285"/>
    <lineage>
        <taxon>Eukaryota</taxon>
        <taxon>Fungi</taxon>
        <taxon>Dikarya</taxon>
        <taxon>Ascomycota</taxon>
        <taxon>Pezizomycotina</taxon>
        <taxon>Eurotiomycetes</taxon>
        <taxon>Eurotiomycetidae</taxon>
        <taxon>Eurotiales</taxon>
        <taxon>Aspergillaceae</taxon>
        <taxon>Aspergillus</taxon>
        <taxon>Aspergillus subgen. Circumdati</taxon>
    </lineage>
</organism>
<accession>A0A5N6Z730</accession>
<evidence type="ECO:0000256" key="4">
    <source>
        <dbReference type="PIRSR" id="PIRSR005739-1"/>
    </source>
</evidence>
<dbReference type="InterPro" id="IPR012967">
    <property type="entry name" value="COMT_dimerisation"/>
</dbReference>
<name>A0A5N6Z730_9EURO</name>
<keyword evidence="8" id="KW-1185">Reference proteome</keyword>
<dbReference type="Gene3D" id="3.40.50.150">
    <property type="entry name" value="Vaccinia Virus protein VP39"/>
    <property type="match status" value="1"/>
</dbReference>
<dbReference type="GO" id="GO:0044550">
    <property type="term" value="P:secondary metabolite biosynthetic process"/>
    <property type="evidence" value="ECO:0007669"/>
    <property type="project" value="UniProtKB-ARBA"/>
</dbReference>
<reference evidence="8" key="1">
    <citation type="submission" date="2019-04" db="EMBL/GenBank/DDBJ databases">
        <title>Friends and foes A comparative genomics studyof 23 Aspergillus species from section Flavi.</title>
        <authorList>
            <consortium name="DOE Joint Genome Institute"/>
            <person name="Kjaerbolling I."/>
            <person name="Vesth T."/>
            <person name="Frisvad J.C."/>
            <person name="Nybo J.L."/>
            <person name="Theobald S."/>
            <person name="Kildgaard S."/>
            <person name="Isbrandt T."/>
            <person name="Kuo A."/>
            <person name="Sato A."/>
            <person name="Lyhne E.K."/>
            <person name="Kogle M.E."/>
            <person name="Wiebenga A."/>
            <person name="Kun R.S."/>
            <person name="Lubbers R.J."/>
            <person name="Makela M.R."/>
            <person name="Barry K."/>
            <person name="Chovatia M."/>
            <person name="Clum A."/>
            <person name="Daum C."/>
            <person name="Haridas S."/>
            <person name="He G."/>
            <person name="LaButti K."/>
            <person name="Lipzen A."/>
            <person name="Mondo S."/>
            <person name="Riley R."/>
            <person name="Salamov A."/>
            <person name="Simmons B.A."/>
            <person name="Magnuson J.K."/>
            <person name="Henrissat B."/>
            <person name="Mortensen U.H."/>
            <person name="Larsen T.O."/>
            <person name="Devries R.P."/>
            <person name="Grigoriev I.V."/>
            <person name="Machida M."/>
            <person name="Baker S.E."/>
            <person name="Andersen M.R."/>
        </authorList>
    </citation>
    <scope>NUCLEOTIDE SEQUENCE [LARGE SCALE GENOMIC DNA]</scope>
    <source>
        <strain evidence="8">CBS 553.77</strain>
    </source>
</reference>
<dbReference type="OrthoDB" id="1535081at2759"/>
<dbReference type="SUPFAM" id="SSF46785">
    <property type="entry name" value="Winged helix' DNA-binding domain"/>
    <property type="match status" value="1"/>
</dbReference>
<keyword evidence="2 7" id="KW-0808">Transferase</keyword>
<feature type="domain" description="O-methyltransferase dimerisation" evidence="6">
    <location>
        <begin position="59"/>
        <end position="126"/>
    </location>
</feature>
<proteinExistence type="predicted"/>
<dbReference type="PROSITE" id="PS51683">
    <property type="entry name" value="SAM_OMT_II"/>
    <property type="match status" value="1"/>
</dbReference>
<protein>
    <submittedName>
        <fullName evidence="7">S-adenosyl-L-methionine-dependent methyltransferase</fullName>
    </submittedName>
</protein>
<gene>
    <name evidence="7" type="ORF">BDV28DRAFT_107295</name>
</gene>
<sequence>MDPETIQKLLADVQTSLATFQSAPTDTYRIEAQEKALKLARALEKPRDVILHVSLLPTVVMAIKVAHDLHVFPTLAKATSPVPLDELAALKPADPLLVERIMRVLVANDFAEEPEPCQYLPTALTKEMTQRASIGVMESIFLEFLPAICKVPEYLQTIGYKNPEDPLFAPLQYAHNFSQKDGFSWLCENPAALSRFNGYMEGQRADRPHWADWFPVQDQILAGAHKGSDGTLLVDIGGGRGHDLIGLKQRFSDAPGKLVLEDLPMVIDEARSALDLAGNGIDVLGYDFFAQEQPVKGARVYYFRNIIHDWSDEKARIIFKNLVPAMEYGYSKVIMEEYILPDKNARGVESMTDIAVMIFCSGLERTRQRLTNLLESAGLKVNKFWTREGYGQGIIEAELA</sequence>
<evidence type="ECO:0000256" key="2">
    <source>
        <dbReference type="ARBA" id="ARBA00022679"/>
    </source>
</evidence>
<dbReference type="Pfam" id="PF00891">
    <property type="entry name" value="Methyltransf_2"/>
    <property type="match status" value="1"/>
</dbReference>
<dbReference type="InterPro" id="IPR029063">
    <property type="entry name" value="SAM-dependent_MTases_sf"/>
</dbReference>
<evidence type="ECO:0000256" key="1">
    <source>
        <dbReference type="ARBA" id="ARBA00022603"/>
    </source>
</evidence>
<dbReference type="Proteomes" id="UP000327118">
    <property type="component" value="Unassembled WGS sequence"/>
</dbReference>
<dbReference type="Pfam" id="PF08100">
    <property type="entry name" value="Dimerisation"/>
    <property type="match status" value="1"/>
</dbReference>
<dbReference type="PANTHER" id="PTHR43712:SF1">
    <property type="entry name" value="HYPOTHETICAL O-METHYLTRANSFERASE (EUROFUNG)-RELATED"/>
    <property type="match status" value="1"/>
</dbReference>